<evidence type="ECO:0000256" key="1">
    <source>
        <dbReference type="ARBA" id="ARBA00093634"/>
    </source>
</evidence>
<dbReference type="GO" id="GO:0070072">
    <property type="term" value="P:vacuolar proton-transporting V-type ATPase complex assembly"/>
    <property type="evidence" value="ECO:0007669"/>
    <property type="project" value="InterPro"/>
</dbReference>
<feature type="compositionally biased region" description="Basic and acidic residues" evidence="2">
    <location>
        <begin position="1"/>
        <end position="12"/>
    </location>
</feature>
<dbReference type="PANTHER" id="PTHR31996">
    <property type="entry name" value="COILED-COIL DOMAIN-CONTAINING PROTEIN 115"/>
    <property type="match status" value="1"/>
</dbReference>
<evidence type="ECO:0000313" key="4">
    <source>
        <dbReference type="Proteomes" id="UP000295252"/>
    </source>
</evidence>
<evidence type="ECO:0000256" key="2">
    <source>
        <dbReference type="SAM" id="MobiDB-lite"/>
    </source>
</evidence>
<dbReference type="Pfam" id="PF21730">
    <property type="entry name" value="Vma22_CCDC115"/>
    <property type="match status" value="1"/>
</dbReference>
<dbReference type="OMA" id="NIANVRS"/>
<dbReference type="InParanoid" id="A0A068TRT0"/>
<reference evidence="4" key="1">
    <citation type="journal article" date="2014" name="Science">
        <title>The coffee genome provides insight into the convergent evolution of caffeine biosynthesis.</title>
        <authorList>
            <person name="Denoeud F."/>
            <person name="Carretero-Paulet L."/>
            <person name="Dereeper A."/>
            <person name="Droc G."/>
            <person name="Guyot R."/>
            <person name="Pietrella M."/>
            <person name="Zheng C."/>
            <person name="Alberti A."/>
            <person name="Anthony F."/>
            <person name="Aprea G."/>
            <person name="Aury J.M."/>
            <person name="Bento P."/>
            <person name="Bernard M."/>
            <person name="Bocs S."/>
            <person name="Campa C."/>
            <person name="Cenci A."/>
            <person name="Combes M.C."/>
            <person name="Crouzillat D."/>
            <person name="Da Silva C."/>
            <person name="Daddiego L."/>
            <person name="De Bellis F."/>
            <person name="Dussert S."/>
            <person name="Garsmeur O."/>
            <person name="Gayraud T."/>
            <person name="Guignon V."/>
            <person name="Jahn K."/>
            <person name="Jamilloux V."/>
            <person name="Joet T."/>
            <person name="Labadie K."/>
            <person name="Lan T."/>
            <person name="Leclercq J."/>
            <person name="Lepelley M."/>
            <person name="Leroy T."/>
            <person name="Li L.T."/>
            <person name="Librado P."/>
            <person name="Lopez L."/>
            <person name="Munoz A."/>
            <person name="Noel B."/>
            <person name="Pallavicini A."/>
            <person name="Perrotta G."/>
            <person name="Poncet V."/>
            <person name="Pot D."/>
            <person name="Priyono X."/>
            <person name="Rigoreau M."/>
            <person name="Rouard M."/>
            <person name="Rozas J."/>
            <person name="Tranchant-Dubreuil C."/>
            <person name="VanBuren R."/>
            <person name="Zhang Q."/>
            <person name="Andrade A.C."/>
            <person name="Argout X."/>
            <person name="Bertrand B."/>
            <person name="de Kochko A."/>
            <person name="Graziosi G."/>
            <person name="Henry R.J."/>
            <person name="Jayarama X."/>
            <person name="Ming R."/>
            <person name="Nagai C."/>
            <person name="Rounsley S."/>
            <person name="Sankoff D."/>
            <person name="Giuliano G."/>
            <person name="Albert V.A."/>
            <person name="Wincker P."/>
            <person name="Lashermes P."/>
        </authorList>
    </citation>
    <scope>NUCLEOTIDE SEQUENCE [LARGE SCALE GENOMIC DNA]</scope>
    <source>
        <strain evidence="4">cv. DH200-94</strain>
    </source>
</reference>
<evidence type="ECO:0000313" key="3">
    <source>
        <dbReference type="EMBL" id="CDO98649.1"/>
    </source>
</evidence>
<protein>
    <recommendedName>
        <fullName evidence="1">Vacuolar ATPase assembly protein VMA22</fullName>
    </recommendedName>
</protein>
<dbReference type="InterPro" id="IPR040357">
    <property type="entry name" value="Vma22/CCDC115"/>
</dbReference>
<accession>A0A068TRT0</accession>
<dbReference type="FunCoup" id="A0A068TRT0">
    <property type="interactions" value="2372"/>
</dbReference>
<dbReference type="PANTHER" id="PTHR31996:SF2">
    <property type="entry name" value="COILED-COIL DOMAIN-CONTAINING PROTEIN 115"/>
    <property type="match status" value="1"/>
</dbReference>
<sequence>MGEDEAIAKSSEDQNDDGVSESKAVPVEDKESINDENVEKFLDSMDDYLILVDSLSSILRQGWLELASARHSMGASRISASSYDMKYHSAATTLQLQHETASSDVGQPHFVLRKWESLDSPKKDPSDSPTRDPCEAKLEEDKWVQSVSSGLRIRTKGTSESSESREKKAENTGSPLSVDGHAQKERLKALSMFGALAPPKLRAAQLSFETALETLADIANVRASLLRAYEQVQKEMESPIQ</sequence>
<proteinExistence type="predicted"/>
<dbReference type="PhylomeDB" id="A0A068TRT0"/>
<feature type="compositionally biased region" description="Basic and acidic residues" evidence="2">
    <location>
        <begin position="116"/>
        <end position="143"/>
    </location>
</feature>
<dbReference type="OrthoDB" id="408631at2759"/>
<dbReference type="Gramene" id="CDO98649">
    <property type="protein sequence ID" value="CDO98649"/>
    <property type="gene ID" value="GSCOC_T00022813001"/>
</dbReference>
<dbReference type="Proteomes" id="UP000295252">
    <property type="component" value="Chromosome VI"/>
</dbReference>
<feature type="region of interest" description="Disordered" evidence="2">
    <location>
        <begin position="1"/>
        <end position="32"/>
    </location>
</feature>
<organism evidence="3 4">
    <name type="scientific">Coffea canephora</name>
    <name type="common">Robusta coffee</name>
    <dbReference type="NCBI Taxonomy" id="49390"/>
    <lineage>
        <taxon>Eukaryota</taxon>
        <taxon>Viridiplantae</taxon>
        <taxon>Streptophyta</taxon>
        <taxon>Embryophyta</taxon>
        <taxon>Tracheophyta</taxon>
        <taxon>Spermatophyta</taxon>
        <taxon>Magnoliopsida</taxon>
        <taxon>eudicotyledons</taxon>
        <taxon>Gunneridae</taxon>
        <taxon>Pentapetalae</taxon>
        <taxon>asterids</taxon>
        <taxon>lamiids</taxon>
        <taxon>Gentianales</taxon>
        <taxon>Rubiaceae</taxon>
        <taxon>Ixoroideae</taxon>
        <taxon>Gardenieae complex</taxon>
        <taxon>Bertiereae - Coffeeae clade</taxon>
        <taxon>Coffeeae</taxon>
        <taxon>Coffea</taxon>
    </lineage>
</organism>
<keyword evidence="4" id="KW-1185">Reference proteome</keyword>
<feature type="region of interest" description="Disordered" evidence="2">
    <location>
        <begin position="116"/>
        <end position="183"/>
    </location>
</feature>
<gene>
    <name evidence="3" type="ORF">GSCOC_T00022813001</name>
</gene>
<dbReference type="AlphaFoldDB" id="A0A068TRT0"/>
<name>A0A068TRT0_COFCA</name>
<dbReference type="EMBL" id="HG739086">
    <property type="protein sequence ID" value="CDO98649.1"/>
    <property type="molecule type" value="Genomic_DNA"/>
</dbReference>
<dbReference type="GO" id="GO:0051082">
    <property type="term" value="F:unfolded protein binding"/>
    <property type="evidence" value="ECO:0007669"/>
    <property type="project" value="TreeGrafter"/>
</dbReference>
<dbReference type="STRING" id="49390.A0A068TRT0"/>